<dbReference type="EMBL" id="AGSN01000063">
    <property type="protein sequence ID" value="EHH12919.1"/>
    <property type="molecule type" value="Genomic_DNA"/>
</dbReference>
<evidence type="ECO:0000313" key="2">
    <source>
        <dbReference type="Proteomes" id="UP000002949"/>
    </source>
</evidence>
<protein>
    <submittedName>
        <fullName evidence="1">Uncharacterized protein</fullName>
    </submittedName>
</protein>
<dbReference type="Proteomes" id="UP000002949">
    <property type="component" value="Unassembled WGS sequence"/>
</dbReference>
<proteinExistence type="predicted"/>
<gene>
    <name evidence="1" type="ORF">MEA186_06323</name>
</gene>
<dbReference type="AlphaFoldDB" id="G6Y5Q5"/>
<name>G6Y5Q5_9HYPH</name>
<sequence length="34" mass="3854">MKPYSIEDDVVCLTVGGYSINAPEALFNSWIQRH</sequence>
<accession>G6Y5Q5</accession>
<keyword evidence="2" id="KW-1185">Reference proteome</keyword>
<reference evidence="1 2" key="1">
    <citation type="journal article" date="2012" name="J. Bacteriol.">
        <title>Draft Genome Sequence of Plant Growth-Promoting Rhizobium Mesorhizobium amorphae, Isolated from Zinc-Lead Mine Tailings.</title>
        <authorList>
            <person name="Hao X."/>
            <person name="Lin Y."/>
            <person name="Johnstone L."/>
            <person name="Baltrus D.A."/>
            <person name="Miller S.J."/>
            <person name="Wei G."/>
            <person name="Rensing C."/>
        </authorList>
    </citation>
    <scope>NUCLEOTIDE SEQUENCE [LARGE SCALE GENOMIC DNA]</scope>
    <source>
        <strain evidence="1 2">CCNWGS0123</strain>
    </source>
</reference>
<evidence type="ECO:0000313" key="1">
    <source>
        <dbReference type="EMBL" id="EHH12919.1"/>
    </source>
</evidence>
<organism evidence="1 2">
    <name type="scientific">Mesorhizobium amorphae CCNWGS0123</name>
    <dbReference type="NCBI Taxonomy" id="1082933"/>
    <lineage>
        <taxon>Bacteria</taxon>
        <taxon>Pseudomonadati</taxon>
        <taxon>Pseudomonadota</taxon>
        <taxon>Alphaproteobacteria</taxon>
        <taxon>Hyphomicrobiales</taxon>
        <taxon>Phyllobacteriaceae</taxon>
        <taxon>Mesorhizobium</taxon>
    </lineage>
</organism>